<evidence type="ECO:0000313" key="4">
    <source>
        <dbReference type="Proteomes" id="UP000093100"/>
    </source>
</evidence>
<accession>A0AAX0HEF6</accession>
<feature type="domain" description="Autotransporter" evidence="2">
    <location>
        <begin position="784"/>
        <end position="1064"/>
    </location>
</feature>
<dbReference type="RefSeq" id="WP_065840881.1">
    <property type="nucleotide sequence ID" value="NZ_LFLK01000001.1"/>
</dbReference>
<dbReference type="AlphaFoldDB" id="A0AAX0HEF6"/>
<evidence type="ECO:0000256" key="1">
    <source>
        <dbReference type="SAM" id="MobiDB-lite"/>
    </source>
</evidence>
<feature type="region of interest" description="Disordered" evidence="1">
    <location>
        <begin position="1"/>
        <end position="23"/>
    </location>
</feature>
<dbReference type="EMBL" id="LFLK01000001">
    <property type="protein sequence ID" value="OCR91617.1"/>
    <property type="molecule type" value="Genomic_DNA"/>
</dbReference>
<dbReference type="SMART" id="SM00869">
    <property type="entry name" value="Autotransporter"/>
    <property type="match status" value="1"/>
</dbReference>
<dbReference type="SUPFAM" id="SSF103515">
    <property type="entry name" value="Autotransporter"/>
    <property type="match status" value="1"/>
</dbReference>
<name>A0AAX0HEF6_CAMFE</name>
<organism evidence="3 4">
    <name type="scientific">Campylobacter fetus subsp. testudinum</name>
    <dbReference type="NCBI Taxonomy" id="1507806"/>
    <lineage>
        <taxon>Bacteria</taxon>
        <taxon>Pseudomonadati</taxon>
        <taxon>Campylobacterota</taxon>
        <taxon>Epsilonproteobacteria</taxon>
        <taxon>Campylobacterales</taxon>
        <taxon>Campylobacteraceae</taxon>
        <taxon>Campylobacter</taxon>
    </lineage>
</organism>
<dbReference type="Gene3D" id="2.40.128.130">
    <property type="entry name" value="Autotransporter beta-domain"/>
    <property type="match status" value="1"/>
</dbReference>
<dbReference type="InterPro" id="IPR036709">
    <property type="entry name" value="Autotransporte_beta_dom_sf"/>
</dbReference>
<comment type="caution">
    <text evidence="3">The sequence shown here is derived from an EMBL/GenBank/DDBJ whole genome shotgun (WGS) entry which is preliminary data.</text>
</comment>
<proteinExistence type="predicted"/>
<sequence>MDTSQDIYGGHSQSGSTNSNTVNISGGTINNNVYGGYSQSGSTNSNTVNISGGTINNNVYGGYSETVPDSVNSNTVNISDGIINSNVFGGSTINGSGVANSNTVNISGGIINNNVYGGYSDTGSAANNTINISSGTISGNVYGGFNSIGRATNNTVTISGNPTFGTDTIIYGGHSRDNSSTDVTTGNTLNIKTSNLSAKDITNFENINFYTSQDTTAGKTLLNLTSVADVDISNSKIAVGVKQGDTPTLKVGDEITLIDRSNSAISKTINLPASMMNSAIADMNSSYTFTLGGVPKDTTPTDISKLVAVFGVTTYNPGNVAAANGTIYYSNTAPASGSIKPNSINDNVVSIYSTNSDVDNVYGGYSDTEVAERNTVNIYGGTISRNIYGSYTADKDKVANRNTINIFGGTISHDIYGGFSNKGSAMINTVNISDGTINNSVYGGTGSGEMSRNTINISGGAISKFVFGGSSSTGSANLNIVNISGGTIGKDVYGGYGGNGPKISADSNTINISGGDIRENIYGGYIINGSSVTKNTVTISKNPTSGNPTFGTNTIIYGGYSRDNSSADAITGNTLNIKTSNLEVKDIANFEFINFYLDSNIKANDTLLTLSDNAGTTDLSNSKIGVGVIRGDTPVLNSNDKIILIDKPNGSLTKPNDMSNNMQVMQGISNSYEFTLSTVDSGGDIKKIVASLTPPSTPVIIPPPPYVPPTPITPVEPKPPVEPEVPVIPTEPDPVEPVIEPEVPVQPVTPYTINEKQKAVLEGGFVSSLMLNNSNQALESGLQDMSQALNASGANETSIGNTNVSSTRNKTGSHVDVKSISLLVGFAKKANDSFMYSAFFEAGFGNYDSYNNFSTGDIKGSGDSSYYGFGVLSKFDMINNYYFENSLRVGQIKSDFSSDDFGIATSISSSFDSKRYYIGAHIGLGKIINLNNSSNLDIYTKVFYTRVDSEDITMSTNDRFRLDAINSVSAKLGFLYNYELKENLSLYSGASFSKEFNAEAKGRNISYNYDLDSPSMKGNTGSLEAGIKLKPISNNDKLSLDLGIVGLVGKSEGVSGKFGFKWKL</sequence>
<dbReference type="Proteomes" id="UP000093100">
    <property type="component" value="Unassembled WGS sequence"/>
</dbReference>
<protein>
    <recommendedName>
        <fullName evidence="2">Autotransporter domain-containing protein</fullName>
    </recommendedName>
</protein>
<dbReference type="InterPro" id="IPR005546">
    <property type="entry name" value="Autotransporte_beta"/>
</dbReference>
<dbReference type="PROSITE" id="PS51208">
    <property type="entry name" value="AUTOTRANSPORTER"/>
    <property type="match status" value="1"/>
</dbReference>
<reference evidence="3 4" key="1">
    <citation type="journal article" date="2016" name="Genome Biol. Evol.">
        <title>Comparative Genomics of Campylobacter fetus from Reptiles and Mammals Reveals Divergent Evolution in Host-Associated Lineages.</title>
        <authorList>
            <person name="Gilbert M.J."/>
            <person name="Miller W.G."/>
            <person name="Yee E."/>
            <person name="Zomer A.L."/>
            <person name="van der Graaf-van Bloois L."/>
            <person name="Fitzgerald C."/>
            <person name="Forbes K.J."/>
            <person name="Meric G."/>
            <person name="Sheppard S.K."/>
            <person name="Wagenaar J.A."/>
            <person name="Duim B."/>
        </authorList>
    </citation>
    <scope>NUCLEOTIDE SEQUENCE [LARGE SCALE GENOMIC DNA]</scope>
    <source>
        <strain evidence="3 4">12S02225-3</strain>
    </source>
</reference>
<dbReference type="Pfam" id="PF03797">
    <property type="entry name" value="Autotransporter"/>
    <property type="match status" value="1"/>
</dbReference>
<evidence type="ECO:0000313" key="3">
    <source>
        <dbReference type="EMBL" id="OCR91617.1"/>
    </source>
</evidence>
<gene>
    <name evidence="3" type="ORF">CFT12S02225_00745</name>
</gene>
<evidence type="ECO:0000259" key="2">
    <source>
        <dbReference type="PROSITE" id="PS51208"/>
    </source>
</evidence>